<dbReference type="Proteomes" id="UP000807504">
    <property type="component" value="Unassembled WGS sequence"/>
</dbReference>
<sequence length="352" mass="39456">MLETLKKLDMQLHYVIRKQVSRVDLHKDGSTSLGIVLKGLGKCGVYRMERIYLKLKKESESYGFVLRKYGFRHPASPGYPIISNIKEGGPADRCGAFCVGDDILAINDIDVSHLTTSKANSLLRNFKKEPGRLVLVANVERLARPKQNSFFVTIGILMKGDRVLAINGQNTNAMTVTEFEHLKEEAFSAEEVSLTVEFDITVRDVQFGTFDVCVTKTSKTGLIYNEKFGDDINLNQAGLSPFKSYDLSKTSIHSNHDSNKMFLEQELILYRDPVAKDFGFLIGQDQSSKTIYVTAIRPDGPADCSKVIRKNDIILQVNGVDLEANKDGPVASLFHPKGDRLELKTRRILNYE</sequence>
<keyword evidence="3" id="KW-0677">Repeat</keyword>
<proteinExistence type="predicted"/>
<dbReference type="InterPro" id="IPR043545">
    <property type="entry name" value="GRIP1/2"/>
</dbReference>
<dbReference type="AlphaFoldDB" id="A0A8T0ECB7"/>
<dbReference type="Gene3D" id="2.30.42.10">
    <property type="match status" value="2"/>
</dbReference>
<dbReference type="GO" id="GO:0005737">
    <property type="term" value="C:cytoplasm"/>
    <property type="evidence" value="ECO:0007669"/>
    <property type="project" value="UniProtKB-SubCell"/>
</dbReference>
<evidence type="ECO:0000259" key="4">
    <source>
        <dbReference type="PROSITE" id="PS50106"/>
    </source>
</evidence>
<reference evidence="5" key="1">
    <citation type="journal article" date="2020" name="bioRxiv">
        <title>Chromosome-level reference genome of the European wasp spider Argiope bruennichi: a resource for studies on range expansion and evolutionary adaptation.</title>
        <authorList>
            <person name="Sheffer M.M."/>
            <person name="Hoppe A."/>
            <person name="Krehenwinkel H."/>
            <person name="Uhl G."/>
            <person name="Kuss A.W."/>
            <person name="Jensen L."/>
            <person name="Jensen C."/>
            <person name="Gillespie R.G."/>
            <person name="Hoff K.J."/>
            <person name="Prost S."/>
        </authorList>
    </citation>
    <scope>NUCLEOTIDE SEQUENCE</scope>
</reference>
<evidence type="ECO:0000256" key="2">
    <source>
        <dbReference type="ARBA" id="ARBA00022490"/>
    </source>
</evidence>
<dbReference type="PANTHER" id="PTHR46227">
    <property type="entry name" value="GLUTAMATE RECEPTOR-INTERACTING PROTEIN GRIP"/>
    <property type="match status" value="1"/>
</dbReference>
<protein>
    <submittedName>
        <fullName evidence="5">Disks large like protein</fullName>
    </submittedName>
</protein>
<reference evidence="5" key="2">
    <citation type="submission" date="2020-06" db="EMBL/GenBank/DDBJ databases">
        <authorList>
            <person name="Sheffer M."/>
        </authorList>
    </citation>
    <scope>NUCLEOTIDE SEQUENCE</scope>
</reference>
<evidence type="ECO:0000256" key="1">
    <source>
        <dbReference type="ARBA" id="ARBA00004496"/>
    </source>
</evidence>
<organism evidence="5 6">
    <name type="scientific">Argiope bruennichi</name>
    <name type="common">Wasp spider</name>
    <name type="synonym">Aranea bruennichi</name>
    <dbReference type="NCBI Taxonomy" id="94029"/>
    <lineage>
        <taxon>Eukaryota</taxon>
        <taxon>Metazoa</taxon>
        <taxon>Ecdysozoa</taxon>
        <taxon>Arthropoda</taxon>
        <taxon>Chelicerata</taxon>
        <taxon>Arachnida</taxon>
        <taxon>Araneae</taxon>
        <taxon>Araneomorphae</taxon>
        <taxon>Entelegynae</taxon>
        <taxon>Araneoidea</taxon>
        <taxon>Araneidae</taxon>
        <taxon>Argiope</taxon>
    </lineage>
</organism>
<dbReference type="InterPro" id="IPR001478">
    <property type="entry name" value="PDZ"/>
</dbReference>
<dbReference type="SMART" id="SM00228">
    <property type="entry name" value="PDZ"/>
    <property type="match status" value="2"/>
</dbReference>
<dbReference type="PROSITE" id="PS50106">
    <property type="entry name" value="PDZ"/>
    <property type="match status" value="2"/>
</dbReference>
<dbReference type="GO" id="GO:0098887">
    <property type="term" value="P:neurotransmitter receptor transport, endosome to postsynaptic membrane"/>
    <property type="evidence" value="ECO:0007669"/>
    <property type="project" value="TreeGrafter"/>
</dbReference>
<name>A0A8T0ECB7_ARGBR</name>
<dbReference type="EMBL" id="JABXBU010002230">
    <property type="protein sequence ID" value="KAF8768081.1"/>
    <property type="molecule type" value="Genomic_DNA"/>
</dbReference>
<keyword evidence="6" id="KW-1185">Reference proteome</keyword>
<accession>A0A8T0ECB7</accession>
<dbReference type="PANTHER" id="PTHR46227:SF2">
    <property type="entry name" value="FI03335P"/>
    <property type="match status" value="1"/>
</dbReference>
<comment type="caution">
    <text evidence="5">The sequence shown here is derived from an EMBL/GenBank/DDBJ whole genome shotgun (WGS) entry which is preliminary data.</text>
</comment>
<dbReference type="Pfam" id="PF00595">
    <property type="entry name" value="PDZ"/>
    <property type="match status" value="1"/>
</dbReference>
<dbReference type="SUPFAM" id="SSF50156">
    <property type="entry name" value="PDZ domain-like"/>
    <property type="match status" value="3"/>
</dbReference>
<feature type="domain" description="PDZ" evidence="4">
    <location>
        <begin position="266"/>
        <end position="349"/>
    </location>
</feature>
<dbReference type="InterPro" id="IPR036034">
    <property type="entry name" value="PDZ_sf"/>
</dbReference>
<gene>
    <name evidence="5" type="ORF">HNY73_020936</name>
</gene>
<evidence type="ECO:0000313" key="6">
    <source>
        <dbReference type="Proteomes" id="UP000807504"/>
    </source>
</evidence>
<dbReference type="Pfam" id="PF17820">
    <property type="entry name" value="PDZ_6"/>
    <property type="match status" value="1"/>
</dbReference>
<evidence type="ECO:0000256" key="3">
    <source>
        <dbReference type="ARBA" id="ARBA00022737"/>
    </source>
</evidence>
<keyword evidence="2" id="KW-0963">Cytoplasm</keyword>
<dbReference type="InterPro" id="IPR041489">
    <property type="entry name" value="PDZ_6"/>
</dbReference>
<evidence type="ECO:0000313" key="5">
    <source>
        <dbReference type="EMBL" id="KAF8768081.1"/>
    </source>
</evidence>
<feature type="domain" description="PDZ" evidence="4">
    <location>
        <begin position="52"/>
        <end position="125"/>
    </location>
</feature>
<comment type="subcellular location">
    <subcellularLocation>
        <location evidence="1">Cytoplasm</location>
    </subcellularLocation>
</comment>